<dbReference type="AlphaFoldDB" id="A0A8X6R0Y1"/>
<evidence type="ECO:0000313" key="2">
    <source>
        <dbReference type="Proteomes" id="UP000887159"/>
    </source>
</evidence>
<accession>A0A8X6R0Y1</accession>
<reference evidence="1" key="1">
    <citation type="submission" date="2020-08" db="EMBL/GenBank/DDBJ databases">
        <title>Multicomponent nature underlies the extraordinary mechanical properties of spider dragline silk.</title>
        <authorList>
            <person name="Kono N."/>
            <person name="Nakamura H."/>
            <person name="Mori M."/>
            <person name="Yoshida Y."/>
            <person name="Ohtoshi R."/>
            <person name="Malay A.D."/>
            <person name="Moran D.A.P."/>
            <person name="Tomita M."/>
            <person name="Numata K."/>
            <person name="Arakawa K."/>
        </authorList>
    </citation>
    <scope>NUCLEOTIDE SEQUENCE</scope>
</reference>
<proteinExistence type="predicted"/>
<comment type="caution">
    <text evidence="1">The sequence shown here is derived from an EMBL/GenBank/DDBJ whole genome shotgun (WGS) entry which is preliminary data.</text>
</comment>
<sequence>MTYCNHMCCHSCNGSQDPFFNKTIFGRTQQGCHKSVSVLLLPFHWPADTQIFLQSNISVIISDVNILKVDSDARKLLDFDNLDLTIDELIEMHEQEQDVEQIETLDSFQSENRMTVVYVTEDLSLIKKKG</sequence>
<name>A0A8X6R0Y1_TRICX</name>
<organism evidence="1 2">
    <name type="scientific">Trichonephila clavipes</name>
    <name type="common">Golden silk orbweaver</name>
    <name type="synonym">Nephila clavipes</name>
    <dbReference type="NCBI Taxonomy" id="2585209"/>
    <lineage>
        <taxon>Eukaryota</taxon>
        <taxon>Metazoa</taxon>
        <taxon>Ecdysozoa</taxon>
        <taxon>Arthropoda</taxon>
        <taxon>Chelicerata</taxon>
        <taxon>Arachnida</taxon>
        <taxon>Araneae</taxon>
        <taxon>Araneomorphae</taxon>
        <taxon>Entelegynae</taxon>
        <taxon>Araneoidea</taxon>
        <taxon>Nephilidae</taxon>
        <taxon>Trichonephila</taxon>
    </lineage>
</organism>
<dbReference type="Proteomes" id="UP000887159">
    <property type="component" value="Unassembled WGS sequence"/>
</dbReference>
<gene>
    <name evidence="1" type="ORF">TNCV_2562521</name>
</gene>
<keyword evidence="2" id="KW-1185">Reference proteome</keyword>
<dbReference type="EMBL" id="BMAU01021007">
    <property type="protein sequence ID" value="GFX86363.1"/>
    <property type="molecule type" value="Genomic_DNA"/>
</dbReference>
<protein>
    <submittedName>
        <fullName evidence="1">Uncharacterized protein</fullName>
    </submittedName>
</protein>
<evidence type="ECO:0000313" key="1">
    <source>
        <dbReference type="EMBL" id="GFX86363.1"/>
    </source>
</evidence>